<reference evidence="1" key="1">
    <citation type="submission" date="2020-11" db="EMBL/GenBank/DDBJ databases">
        <authorList>
            <person name="Koelle M."/>
            <person name="Horta M.A.C."/>
            <person name="Nowrousian M."/>
            <person name="Ohm R.A."/>
            <person name="Benz P."/>
            <person name="Pilgard A."/>
        </authorList>
    </citation>
    <scope>NUCLEOTIDE SEQUENCE</scope>
    <source>
        <strain evidence="1">FPRL280</strain>
    </source>
</reference>
<dbReference type="EMBL" id="JADOXO010001607">
    <property type="protein sequence ID" value="KAF9794861.1"/>
    <property type="molecule type" value="Genomic_DNA"/>
</dbReference>
<evidence type="ECO:0000313" key="1">
    <source>
        <dbReference type="EMBL" id="KAF9794861.1"/>
    </source>
</evidence>
<dbReference type="AlphaFoldDB" id="A0A8H7NR14"/>
<sequence length="157" mass="17604">MFQVLVAELQVTIPGSVRRTLEQRGEFRGELGKLYLCRGFVVEVAEACSEGGSEGGLVGEEAQCNLYFELNGGQRRVDLPVDAQLGQEPVALDDGFAVIVEWQEELQNLLVDGGRSGHYRRRGGRRTDRGRRRWLWLSAGRTSRGASARAASRRRWR</sequence>
<gene>
    <name evidence="1" type="ORF">IEO21_11145</name>
</gene>
<proteinExistence type="predicted"/>
<accession>A0A8H7NR14</accession>
<name>A0A8H7NR14_9APHY</name>
<dbReference type="Proteomes" id="UP000639403">
    <property type="component" value="Unassembled WGS sequence"/>
</dbReference>
<protein>
    <submittedName>
        <fullName evidence="1">Uncharacterized protein</fullName>
    </submittedName>
</protein>
<comment type="caution">
    <text evidence="1">The sequence shown here is derived from an EMBL/GenBank/DDBJ whole genome shotgun (WGS) entry which is preliminary data.</text>
</comment>
<reference evidence="1" key="2">
    <citation type="journal article" name="Front. Microbiol.">
        <title>Degradative Capacity of Two Strains of Rhodonia placenta: From Phenotype to Genotype.</title>
        <authorList>
            <person name="Kolle M."/>
            <person name="Horta M.A.C."/>
            <person name="Nowrousian M."/>
            <person name="Ohm R.A."/>
            <person name="Benz J.P."/>
            <person name="Pilgard A."/>
        </authorList>
    </citation>
    <scope>NUCLEOTIDE SEQUENCE</scope>
    <source>
        <strain evidence="1">FPRL280</strain>
    </source>
</reference>
<evidence type="ECO:0000313" key="2">
    <source>
        <dbReference type="Proteomes" id="UP000639403"/>
    </source>
</evidence>
<organism evidence="1 2">
    <name type="scientific">Rhodonia placenta</name>
    <dbReference type="NCBI Taxonomy" id="104341"/>
    <lineage>
        <taxon>Eukaryota</taxon>
        <taxon>Fungi</taxon>
        <taxon>Dikarya</taxon>
        <taxon>Basidiomycota</taxon>
        <taxon>Agaricomycotina</taxon>
        <taxon>Agaricomycetes</taxon>
        <taxon>Polyporales</taxon>
        <taxon>Adustoporiaceae</taxon>
        <taxon>Rhodonia</taxon>
    </lineage>
</organism>